<dbReference type="PROSITE" id="PS50929">
    <property type="entry name" value="ABC_TM1F"/>
    <property type="match status" value="1"/>
</dbReference>
<evidence type="ECO:0000256" key="1">
    <source>
        <dbReference type="ARBA" id="ARBA00004651"/>
    </source>
</evidence>
<keyword evidence="6 12" id="KW-0067">ATP-binding</keyword>
<dbReference type="PANTHER" id="PTHR43394">
    <property type="entry name" value="ATP-DEPENDENT PERMEASE MDL1, MITOCHONDRIAL"/>
    <property type="match status" value="1"/>
</dbReference>
<evidence type="ECO:0000256" key="7">
    <source>
        <dbReference type="ARBA" id="ARBA00022989"/>
    </source>
</evidence>
<evidence type="ECO:0000256" key="6">
    <source>
        <dbReference type="ARBA" id="ARBA00022840"/>
    </source>
</evidence>
<dbReference type="AlphaFoldDB" id="A0A926EGP1"/>
<dbReference type="InterPro" id="IPR017871">
    <property type="entry name" value="ABC_transporter-like_CS"/>
</dbReference>
<evidence type="ECO:0000313" key="12">
    <source>
        <dbReference type="EMBL" id="MBC8577922.1"/>
    </source>
</evidence>
<evidence type="ECO:0000313" key="13">
    <source>
        <dbReference type="Proteomes" id="UP000655830"/>
    </source>
</evidence>
<dbReference type="PANTHER" id="PTHR43394:SF1">
    <property type="entry name" value="ATP-BINDING CASSETTE SUB-FAMILY B MEMBER 10, MITOCHONDRIAL"/>
    <property type="match status" value="1"/>
</dbReference>
<feature type="transmembrane region" description="Helical" evidence="9">
    <location>
        <begin position="158"/>
        <end position="178"/>
    </location>
</feature>
<dbReference type="PROSITE" id="PS00211">
    <property type="entry name" value="ABC_TRANSPORTER_1"/>
    <property type="match status" value="1"/>
</dbReference>
<gene>
    <name evidence="12" type="ORF">H8718_00010</name>
</gene>
<dbReference type="PROSITE" id="PS50893">
    <property type="entry name" value="ABC_TRANSPORTER_2"/>
    <property type="match status" value="1"/>
</dbReference>
<evidence type="ECO:0000256" key="5">
    <source>
        <dbReference type="ARBA" id="ARBA00022741"/>
    </source>
</evidence>
<dbReference type="InterPro" id="IPR027417">
    <property type="entry name" value="P-loop_NTPase"/>
</dbReference>
<dbReference type="GO" id="GO:0016887">
    <property type="term" value="F:ATP hydrolysis activity"/>
    <property type="evidence" value="ECO:0007669"/>
    <property type="project" value="InterPro"/>
</dbReference>
<feature type="transmembrane region" description="Helical" evidence="9">
    <location>
        <begin position="134"/>
        <end position="152"/>
    </location>
</feature>
<dbReference type="Pfam" id="PF00005">
    <property type="entry name" value="ABC_tran"/>
    <property type="match status" value="1"/>
</dbReference>
<evidence type="ECO:0000259" key="11">
    <source>
        <dbReference type="PROSITE" id="PS50929"/>
    </source>
</evidence>
<dbReference type="RefSeq" id="WP_249331068.1">
    <property type="nucleotide sequence ID" value="NZ_JACRSY010000001.1"/>
</dbReference>
<feature type="transmembrane region" description="Helical" evidence="9">
    <location>
        <begin position="277"/>
        <end position="297"/>
    </location>
</feature>
<dbReference type="Gene3D" id="3.40.50.300">
    <property type="entry name" value="P-loop containing nucleotide triphosphate hydrolases"/>
    <property type="match status" value="1"/>
</dbReference>
<dbReference type="InterPro" id="IPR011527">
    <property type="entry name" value="ABC1_TM_dom"/>
</dbReference>
<keyword evidence="3" id="KW-1003">Cell membrane</keyword>
<dbReference type="CDD" id="cd18548">
    <property type="entry name" value="ABC_6TM_Tm287_like"/>
    <property type="match status" value="1"/>
</dbReference>
<evidence type="ECO:0000256" key="8">
    <source>
        <dbReference type="ARBA" id="ARBA00023136"/>
    </source>
</evidence>
<dbReference type="Proteomes" id="UP000655830">
    <property type="component" value="Unassembled WGS sequence"/>
</dbReference>
<evidence type="ECO:0000259" key="10">
    <source>
        <dbReference type="PROSITE" id="PS50893"/>
    </source>
</evidence>
<protein>
    <submittedName>
        <fullName evidence="12">ABC transporter ATP-binding protein</fullName>
    </submittedName>
</protein>
<accession>A0A926EGP1</accession>
<dbReference type="Gene3D" id="1.20.1560.10">
    <property type="entry name" value="ABC transporter type 1, transmembrane domain"/>
    <property type="match status" value="1"/>
</dbReference>
<dbReference type="EMBL" id="JACRSY010000001">
    <property type="protein sequence ID" value="MBC8577922.1"/>
    <property type="molecule type" value="Genomic_DNA"/>
</dbReference>
<dbReference type="InterPro" id="IPR003593">
    <property type="entry name" value="AAA+_ATPase"/>
</dbReference>
<comment type="subcellular location">
    <subcellularLocation>
        <location evidence="1">Cell membrane</location>
        <topology evidence="1">Multi-pass membrane protein</topology>
    </subcellularLocation>
</comment>
<keyword evidence="5" id="KW-0547">Nucleotide-binding</keyword>
<dbReference type="SUPFAM" id="SSF90123">
    <property type="entry name" value="ABC transporter transmembrane region"/>
    <property type="match status" value="1"/>
</dbReference>
<keyword evidence="13" id="KW-1185">Reference proteome</keyword>
<evidence type="ECO:0000256" key="3">
    <source>
        <dbReference type="ARBA" id="ARBA00022475"/>
    </source>
</evidence>
<feature type="transmembrane region" description="Helical" evidence="9">
    <location>
        <begin position="233"/>
        <end position="257"/>
    </location>
</feature>
<reference evidence="12" key="1">
    <citation type="submission" date="2020-08" db="EMBL/GenBank/DDBJ databases">
        <title>Genome public.</title>
        <authorList>
            <person name="Liu C."/>
            <person name="Sun Q."/>
        </authorList>
    </citation>
    <scope>NUCLEOTIDE SEQUENCE</scope>
    <source>
        <strain evidence="12">NSJ-12</strain>
    </source>
</reference>
<comment type="caution">
    <text evidence="12">The sequence shown here is derived from an EMBL/GenBank/DDBJ whole genome shotgun (WGS) entry which is preliminary data.</text>
</comment>
<keyword evidence="8 9" id="KW-0472">Membrane</keyword>
<keyword evidence="7 9" id="KW-1133">Transmembrane helix</keyword>
<keyword evidence="4 9" id="KW-0812">Transmembrane</keyword>
<dbReference type="SMART" id="SM00382">
    <property type="entry name" value="AAA"/>
    <property type="match status" value="1"/>
</dbReference>
<dbReference type="Pfam" id="PF00664">
    <property type="entry name" value="ABC_membrane"/>
    <property type="match status" value="1"/>
</dbReference>
<dbReference type="InterPro" id="IPR036640">
    <property type="entry name" value="ABC1_TM_sf"/>
</dbReference>
<dbReference type="InterPro" id="IPR003439">
    <property type="entry name" value="ABC_transporter-like_ATP-bd"/>
</dbReference>
<feature type="transmembrane region" description="Helical" evidence="9">
    <location>
        <begin position="54"/>
        <end position="74"/>
    </location>
</feature>
<evidence type="ECO:0000256" key="9">
    <source>
        <dbReference type="SAM" id="Phobius"/>
    </source>
</evidence>
<evidence type="ECO:0000256" key="2">
    <source>
        <dbReference type="ARBA" id="ARBA00022448"/>
    </source>
</evidence>
<keyword evidence="2" id="KW-0813">Transport</keyword>
<dbReference type="FunFam" id="3.40.50.300:FF:000221">
    <property type="entry name" value="Multidrug ABC transporter ATP-binding protein"/>
    <property type="match status" value="1"/>
</dbReference>
<evidence type="ECO:0000256" key="4">
    <source>
        <dbReference type="ARBA" id="ARBA00022692"/>
    </source>
</evidence>
<dbReference type="InterPro" id="IPR039421">
    <property type="entry name" value="Type_1_exporter"/>
</dbReference>
<name>A0A926EGP1_9FIRM</name>
<dbReference type="SUPFAM" id="SSF52540">
    <property type="entry name" value="P-loop containing nucleoside triphosphate hydrolases"/>
    <property type="match status" value="1"/>
</dbReference>
<feature type="domain" description="ABC transmembrane type-1" evidence="11">
    <location>
        <begin position="18"/>
        <end position="299"/>
    </location>
</feature>
<organism evidence="12 13">
    <name type="scientific">Zhenhengia yiwuensis</name>
    <dbReference type="NCBI Taxonomy" id="2763666"/>
    <lineage>
        <taxon>Bacteria</taxon>
        <taxon>Bacillati</taxon>
        <taxon>Bacillota</taxon>
        <taxon>Clostridia</taxon>
        <taxon>Lachnospirales</taxon>
        <taxon>Lachnospiraceae</taxon>
        <taxon>Zhenhengia</taxon>
    </lineage>
</organism>
<sequence>MIKKLMPYMSKYKKALGLAVMFAALEAVFELLIPLVMARIVDVGISTGDMSYTVMMGILMVVMALISLSFGLALSKYAAIAGQGLGAELREAEYRKIQTYSFKNIEKFSTASLITRLTTDVTAVQNAVTMGIKLLVRAPMMLICACILATLISPKLALIFLVSMPALICAIGFIIMKVRPKFEMMQKRIDQMNTTVQENLVGIRVVKAFVRAKKEKEKFKKSNDELRMASEGAFSIVVFSMPVMQLVMFASIIVILWNGGHFVYNGELTIGNLTSFVVYSNQILISLMMLAMALMMISRSIASIARIIEVLEEEVDIKNPEVSPILEVKDGEIEFRNVSFKYEEDGDQNNLENINLKIKAGQTIGIIGGTGSGKTSLVQLIPRLYDVTQGEVLVGGVNVKDYELETLRNAVAMVLQKNTLFSGSIRENLKWGNENATDEQIDKVCEASCANEFISRLPGGLEMDLGQGGVNVSGGQKQRLCIARALLKEPKVLILDDSTSAVDTATDAKIRAAFGKNLNGTTKIIIAQRVNSICEADQIIVLDDGKICAVGTHDELMIHSEIYRDVYNSQQEGAGFSE</sequence>
<feature type="domain" description="ABC transporter" evidence="10">
    <location>
        <begin position="333"/>
        <end position="569"/>
    </location>
</feature>
<dbReference type="GO" id="GO:0005524">
    <property type="term" value="F:ATP binding"/>
    <property type="evidence" value="ECO:0007669"/>
    <property type="project" value="UniProtKB-KW"/>
</dbReference>
<dbReference type="GO" id="GO:0005886">
    <property type="term" value="C:plasma membrane"/>
    <property type="evidence" value="ECO:0007669"/>
    <property type="project" value="UniProtKB-SubCell"/>
</dbReference>
<dbReference type="GO" id="GO:0015421">
    <property type="term" value="F:ABC-type oligopeptide transporter activity"/>
    <property type="evidence" value="ECO:0007669"/>
    <property type="project" value="TreeGrafter"/>
</dbReference>
<proteinExistence type="predicted"/>